<dbReference type="EMBL" id="CP110438">
    <property type="protein sequence ID" value="WAQ92985.1"/>
    <property type="molecule type" value="Genomic_DNA"/>
</dbReference>
<dbReference type="PANTHER" id="PTHR11566">
    <property type="entry name" value="DYNAMIN"/>
    <property type="match status" value="1"/>
</dbReference>
<dbReference type="Pfam" id="PF00350">
    <property type="entry name" value="Dynamin_N"/>
    <property type="match status" value="1"/>
</dbReference>
<keyword evidence="6" id="KW-1185">Reference proteome</keyword>
<dbReference type="Pfam" id="PF01031">
    <property type="entry name" value="Dynamin_M"/>
    <property type="match status" value="1"/>
</dbReference>
<sequence>MRSEKAILQLSPLFFVDTEETIYIPLTLLNANNNRGKFIWHPLEVVVLPSIGQYRPRRVRLTYRPRKPEVLNLVTRIYRSFAVLVSVFCSRLFFPTLKLPKIGLFNHNRFRLHPRGRTPRSEMPPTREPPVLACPPSLLDKVDEIGRIGLQDMISLPQIAVVGDQSSGKSTLLEYISGVTFPKDAGMCTCFATEVSMRPATEFSSKVFINNQTDSRLSEPKSPEEVAGVIQEAKRLFVEAHGEKAIYDDILTVELNGPGLPILTLVDLPGYIHTHSTGQPESIVQDIENLVEGYLDSPRTIIMAVIPVNRDFETNVAIKHIRRFDPEGKRTLCVLTKPDQVDAGTERGVLEILSGKKMHLSRGYHIIKNKNYEECKAGDSRETTAKKESHFFSRSPWSSISPTQKGITSFVERLSDTLNAQVARELPAIKKEILKMRDDYIKQLKSLGPVVGTDLEKSNVLQKNISRIMQQIQFLVDGHYSGGKFSRRYYIRARVQTLHRNFYKQILCLTMASVDDLDVAKVLRESRGRELRGMVQFEPFVILCRKVVKKWSLPTTNHITEICSMVQSISCQVIEKECEKILVDYFLERMIEYIDNQQKKIHQDSAEIFDDELTPLTCQEFDYPSDKWPETKSPIHPRPVSFQHPNGESSEAEPLFHPVMFARSSTLPPAQVLEPPTDGPQLDLECDERTASDSSDSQVPVGRQSTRVDSAGDARMRWFVREYCKAAATRYVDAICLYVVERRLFKKCDVRVHDWFMEDKSALARVQESAETSSLREILPGKIESLNQGLIILDR</sequence>
<proteinExistence type="predicted"/>
<feature type="compositionally biased region" description="Polar residues" evidence="3">
    <location>
        <begin position="692"/>
        <end position="707"/>
    </location>
</feature>
<evidence type="ECO:0000313" key="5">
    <source>
        <dbReference type="EMBL" id="WAQ92985.1"/>
    </source>
</evidence>
<dbReference type="InterPro" id="IPR045063">
    <property type="entry name" value="Dynamin_N"/>
</dbReference>
<name>A0ABY7D7W1_9BASI</name>
<dbReference type="InterPro" id="IPR022812">
    <property type="entry name" value="Dynamin"/>
</dbReference>
<dbReference type="InterPro" id="IPR001401">
    <property type="entry name" value="Dynamin_GTPase"/>
</dbReference>
<keyword evidence="2" id="KW-0342">GTP-binding</keyword>
<gene>
    <name evidence="5" type="ORF">PtA15_18A41</name>
</gene>
<keyword evidence="1" id="KW-0547">Nucleotide-binding</keyword>
<evidence type="ECO:0000256" key="1">
    <source>
        <dbReference type="ARBA" id="ARBA00022741"/>
    </source>
</evidence>
<accession>A0ABY7D7W1</accession>
<dbReference type="SMART" id="SM00053">
    <property type="entry name" value="DYNc"/>
    <property type="match status" value="1"/>
</dbReference>
<dbReference type="InterPro" id="IPR030381">
    <property type="entry name" value="G_DYNAMIN_dom"/>
</dbReference>
<evidence type="ECO:0000259" key="4">
    <source>
        <dbReference type="PROSITE" id="PS51718"/>
    </source>
</evidence>
<dbReference type="GeneID" id="77805840"/>
<dbReference type="PROSITE" id="PS51718">
    <property type="entry name" value="G_DYNAMIN_2"/>
    <property type="match status" value="1"/>
</dbReference>
<feature type="region of interest" description="Disordered" evidence="3">
    <location>
        <begin position="627"/>
        <end position="651"/>
    </location>
</feature>
<reference evidence="5" key="1">
    <citation type="submission" date="2022-10" db="EMBL/GenBank/DDBJ databases">
        <title>Puccinia triticina Genome sequencing and assembly.</title>
        <authorList>
            <person name="Li C."/>
        </authorList>
    </citation>
    <scope>NUCLEOTIDE SEQUENCE</scope>
    <source>
        <strain evidence="5">Pt15</strain>
    </source>
</reference>
<feature type="region of interest" description="Disordered" evidence="3">
    <location>
        <begin position="688"/>
        <end position="707"/>
    </location>
</feature>
<dbReference type="Proteomes" id="UP001164743">
    <property type="component" value="Chromosome 18A"/>
</dbReference>
<dbReference type="PRINTS" id="PR00195">
    <property type="entry name" value="DYNAMIN"/>
</dbReference>
<dbReference type="RefSeq" id="XP_053028540.1">
    <property type="nucleotide sequence ID" value="XM_053164956.1"/>
</dbReference>
<protein>
    <recommendedName>
        <fullName evidence="4">Dynamin-type G domain-containing protein</fullName>
    </recommendedName>
</protein>
<dbReference type="InterPro" id="IPR027417">
    <property type="entry name" value="P-loop_NTPase"/>
</dbReference>
<feature type="domain" description="Dynamin-type G" evidence="4">
    <location>
        <begin position="153"/>
        <end position="427"/>
    </location>
</feature>
<dbReference type="Gene3D" id="3.40.50.300">
    <property type="entry name" value="P-loop containing nucleotide triphosphate hydrolases"/>
    <property type="match status" value="1"/>
</dbReference>
<dbReference type="SUPFAM" id="SSF52540">
    <property type="entry name" value="P-loop containing nucleoside triphosphate hydrolases"/>
    <property type="match status" value="1"/>
</dbReference>
<evidence type="ECO:0000256" key="3">
    <source>
        <dbReference type="SAM" id="MobiDB-lite"/>
    </source>
</evidence>
<organism evidence="5 6">
    <name type="scientific">Puccinia triticina</name>
    <dbReference type="NCBI Taxonomy" id="208348"/>
    <lineage>
        <taxon>Eukaryota</taxon>
        <taxon>Fungi</taxon>
        <taxon>Dikarya</taxon>
        <taxon>Basidiomycota</taxon>
        <taxon>Pucciniomycotina</taxon>
        <taxon>Pucciniomycetes</taxon>
        <taxon>Pucciniales</taxon>
        <taxon>Pucciniaceae</taxon>
        <taxon>Puccinia</taxon>
    </lineage>
</organism>
<evidence type="ECO:0000256" key="2">
    <source>
        <dbReference type="ARBA" id="ARBA00023134"/>
    </source>
</evidence>
<evidence type="ECO:0000313" key="6">
    <source>
        <dbReference type="Proteomes" id="UP001164743"/>
    </source>
</evidence>
<dbReference type="Gene3D" id="1.20.120.1240">
    <property type="entry name" value="Dynamin, middle domain"/>
    <property type="match status" value="1"/>
</dbReference>
<dbReference type="CDD" id="cd08771">
    <property type="entry name" value="DLP_1"/>
    <property type="match status" value="1"/>
</dbReference>
<dbReference type="PANTHER" id="PTHR11566:SF21">
    <property type="entry name" value="DYNAMIN RELATED PROTEIN 1, ISOFORM A"/>
    <property type="match status" value="1"/>
</dbReference>
<dbReference type="InterPro" id="IPR000375">
    <property type="entry name" value="Dynamin_stalk"/>
</dbReference>